<dbReference type="EMBL" id="BAABAB010000050">
    <property type="protein sequence ID" value="GAA3639939.1"/>
    <property type="molecule type" value="Genomic_DNA"/>
</dbReference>
<sequence length="80" mass="8962">MATAQLAAAGWRVDDVREERVLSQFTDIAALIGYVRSTPWAYADLDLTAALPRLRQLHDQSRTRPISAVTHRFLIRATAV</sequence>
<protein>
    <recommendedName>
        <fullName evidence="3">Methyltransferase</fullName>
    </recommendedName>
</protein>
<evidence type="ECO:0000313" key="2">
    <source>
        <dbReference type="Proteomes" id="UP001501490"/>
    </source>
</evidence>
<reference evidence="2" key="1">
    <citation type="journal article" date="2019" name="Int. J. Syst. Evol. Microbiol.">
        <title>The Global Catalogue of Microorganisms (GCM) 10K type strain sequencing project: providing services to taxonomists for standard genome sequencing and annotation.</title>
        <authorList>
            <consortium name="The Broad Institute Genomics Platform"/>
            <consortium name="The Broad Institute Genome Sequencing Center for Infectious Disease"/>
            <person name="Wu L."/>
            <person name="Ma J."/>
        </authorList>
    </citation>
    <scope>NUCLEOTIDE SEQUENCE [LARGE SCALE GENOMIC DNA]</scope>
    <source>
        <strain evidence="2">JCM 16929</strain>
    </source>
</reference>
<gene>
    <name evidence="1" type="ORF">GCM10022236_48120</name>
</gene>
<evidence type="ECO:0000313" key="1">
    <source>
        <dbReference type="EMBL" id="GAA3639939.1"/>
    </source>
</evidence>
<dbReference type="Proteomes" id="UP001501490">
    <property type="component" value="Unassembled WGS sequence"/>
</dbReference>
<evidence type="ECO:0008006" key="3">
    <source>
        <dbReference type="Google" id="ProtNLM"/>
    </source>
</evidence>
<organism evidence="1 2">
    <name type="scientific">Microlunatus ginsengisoli</name>
    <dbReference type="NCBI Taxonomy" id="363863"/>
    <lineage>
        <taxon>Bacteria</taxon>
        <taxon>Bacillati</taxon>
        <taxon>Actinomycetota</taxon>
        <taxon>Actinomycetes</taxon>
        <taxon>Propionibacteriales</taxon>
        <taxon>Propionibacteriaceae</taxon>
        <taxon>Microlunatus</taxon>
    </lineage>
</organism>
<comment type="caution">
    <text evidence="1">The sequence shown here is derived from an EMBL/GenBank/DDBJ whole genome shotgun (WGS) entry which is preliminary data.</text>
</comment>
<name>A0ABP7AU02_9ACTN</name>
<accession>A0ABP7AU02</accession>
<keyword evidence="2" id="KW-1185">Reference proteome</keyword>
<proteinExistence type="predicted"/>